<sequence>MRTRRAAIWWRWESPISGKVSGNNCFAFEEATVLKSPRLERKIRGIKRGEGEGVSGVFGARYRRKEIEEDSWRCLGHRPFSLYFLVMWLSEVTVDNYKVPELPESGKVQSVLGGGFSFVFTVIGEVQNFCSFFPPFSHSFSTTRLEVAMLVVVFCEVQISRLLLLTTMLISCYSLSNPLQFRLALSLDGQWGPPFSLGSEAVVPFLMGNEIAGYLM</sequence>
<keyword evidence="2" id="KW-1185">Reference proteome</keyword>
<dbReference type="EMBL" id="JAQIZT010000010">
    <property type="protein sequence ID" value="KAJ6982153.1"/>
    <property type="molecule type" value="Genomic_DNA"/>
</dbReference>
<gene>
    <name evidence="1" type="ORF">NC653_025307</name>
</gene>
<accession>A0AAD6MAX9</accession>
<reference evidence="1" key="1">
    <citation type="journal article" date="2023" name="Mol. Ecol. Resour.">
        <title>Chromosome-level genome assembly of a triploid poplar Populus alba 'Berolinensis'.</title>
        <authorList>
            <person name="Chen S."/>
            <person name="Yu Y."/>
            <person name="Wang X."/>
            <person name="Wang S."/>
            <person name="Zhang T."/>
            <person name="Zhou Y."/>
            <person name="He R."/>
            <person name="Meng N."/>
            <person name="Wang Y."/>
            <person name="Liu W."/>
            <person name="Liu Z."/>
            <person name="Liu J."/>
            <person name="Guo Q."/>
            <person name="Huang H."/>
            <person name="Sederoff R.R."/>
            <person name="Wang G."/>
            <person name="Qu G."/>
            <person name="Chen S."/>
        </authorList>
    </citation>
    <scope>NUCLEOTIDE SEQUENCE</scope>
    <source>
        <strain evidence="1">SC-2020</strain>
    </source>
</reference>
<dbReference type="AlphaFoldDB" id="A0AAD6MAX9"/>
<evidence type="ECO:0000313" key="1">
    <source>
        <dbReference type="EMBL" id="KAJ6982153.1"/>
    </source>
</evidence>
<evidence type="ECO:0000313" key="2">
    <source>
        <dbReference type="Proteomes" id="UP001164929"/>
    </source>
</evidence>
<dbReference type="Proteomes" id="UP001164929">
    <property type="component" value="Chromosome 10"/>
</dbReference>
<name>A0AAD6MAX9_9ROSI</name>
<comment type="caution">
    <text evidence="1">The sequence shown here is derived from an EMBL/GenBank/DDBJ whole genome shotgun (WGS) entry which is preliminary data.</text>
</comment>
<protein>
    <submittedName>
        <fullName evidence="1">Uncharacterized protein</fullName>
    </submittedName>
</protein>
<proteinExistence type="predicted"/>
<organism evidence="1 2">
    <name type="scientific">Populus alba x Populus x berolinensis</name>
    <dbReference type="NCBI Taxonomy" id="444605"/>
    <lineage>
        <taxon>Eukaryota</taxon>
        <taxon>Viridiplantae</taxon>
        <taxon>Streptophyta</taxon>
        <taxon>Embryophyta</taxon>
        <taxon>Tracheophyta</taxon>
        <taxon>Spermatophyta</taxon>
        <taxon>Magnoliopsida</taxon>
        <taxon>eudicotyledons</taxon>
        <taxon>Gunneridae</taxon>
        <taxon>Pentapetalae</taxon>
        <taxon>rosids</taxon>
        <taxon>fabids</taxon>
        <taxon>Malpighiales</taxon>
        <taxon>Salicaceae</taxon>
        <taxon>Saliceae</taxon>
        <taxon>Populus</taxon>
    </lineage>
</organism>